<reference evidence="2" key="1">
    <citation type="journal article" date="2020" name="Fungal Divers.">
        <title>Resolving the Mortierellaceae phylogeny through synthesis of multi-gene phylogenetics and phylogenomics.</title>
        <authorList>
            <person name="Vandepol N."/>
            <person name="Liber J."/>
            <person name="Desiro A."/>
            <person name="Na H."/>
            <person name="Kennedy M."/>
            <person name="Barry K."/>
            <person name="Grigoriev I.V."/>
            <person name="Miller A.N."/>
            <person name="O'Donnell K."/>
            <person name="Stajich J.E."/>
            <person name="Bonito G."/>
        </authorList>
    </citation>
    <scope>NUCLEOTIDE SEQUENCE</scope>
    <source>
        <strain evidence="2">KOD1015</strain>
    </source>
</reference>
<evidence type="ECO:0000256" key="1">
    <source>
        <dbReference type="SAM" id="SignalP"/>
    </source>
</evidence>
<evidence type="ECO:0000313" key="3">
    <source>
        <dbReference type="Proteomes" id="UP000780801"/>
    </source>
</evidence>
<comment type="caution">
    <text evidence="2">The sequence shown here is derived from an EMBL/GenBank/DDBJ whole genome shotgun (WGS) entry which is preliminary data.</text>
</comment>
<keyword evidence="3" id="KW-1185">Reference proteome</keyword>
<name>A0A9P6FR60_9FUNG</name>
<sequence length="209" mass="23373">MFTIHQAVVLCACAILIRPATAYPEKLVFYFEDFQGRPCNGGLSRHRPASPDCTDGRYNDDEIFQSVGYEGILSGRVEAYSLQRNNNCGVFVSHGSVCASSGGVPLITAAKFITPPCKTPSLCFLTEQRDSKTKTGSDDMDNAWAWTDIANDKSWVLIPGTFNEDDFKLARLSGKGEEYVKNNYTFYAPYSQRYNMKARIYRDANNKPN</sequence>
<keyword evidence="1" id="KW-0732">Signal</keyword>
<accession>A0A9P6FR60</accession>
<evidence type="ECO:0000313" key="2">
    <source>
        <dbReference type="EMBL" id="KAF9580132.1"/>
    </source>
</evidence>
<gene>
    <name evidence="2" type="ORF">BGW38_003346</name>
</gene>
<feature type="signal peptide" evidence="1">
    <location>
        <begin position="1"/>
        <end position="22"/>
    </location>
</feature>
<dbReference type="Proteomes" id="UP000780801">
    <property type="component" value="Unassembled WGS sequence"/>
</dbReference>
<protein>
    <submittedName>
        <fullName evidence="2">Uncharacterized protein</fullName>
    </submittedName>
</protein>
<dbReference type="EMBL" id="JAABOA010002263">
    <property type="protein sequence ID" value="KAF9580132.1"/>
    <property type="molecule type" value="Genomic_DNA"/>
</dbReference>
<dbReference type="AlphaFoldDB" id="A0A9P6FR60"/>
<organism evidence="2 3">
    <name type="scientific">Lunasporangiospora selenospora</name>
    <dbReference type="NCBI Taxonomy" id="979761"/>
    <lineage>
        <taxon>Eukaryota</taxon>
        <taxon>Fungi</taxon>
        <taxon>Fungi incertae sedis</taxon>
        <taxon>Mucoromycota</taxon>
        <taxon>Mortierellomycotina</taxon>
        <taxon>Mortierellomycetes</taxon>
        <taxon>Mortierellales</taxon>
        <taxon>Mortierellaceae</taxon>
        <taxon>Lunasporangiospora</taxon>
    </lineage>
</organism>
<proteinExistence type="predicted"/>
<feature type="chain" id="PRO_5040346076" evidence="1">
    <location>
        <begin position="23"/>
        <end position="209"/>
    </location>
</feature>